<dbReference type="Proteomes" id="UP000251545">
    <property type="component" value="Unassembled WGS sequence"/>
</dbReference>
<comment type="similarity">
    <text evidence="1">Belongs to the bacterial secretin family.</text>
</comment>
<dbReference type="AlphaFoldDB" id="A0A362WYP6"/>
<dbReference type="InterPro" id="IPR050810">
    <property type="entry name" value="Bact_Secretion_Sys_Channel"/>
</dbReference>
<name>A0A362WYP6_9FLAO</name>
<dbReference type="PANTHER" id="PTHR30332:SF17">
    <property type="entry name" value="TYPE IV PILIATION SYSTEM PROTEIN DR_0774-RELATED"/>
    <property type="match status" value="1"/>
</dbReference>
<dbReference type="PRINTS" id="PR00811">
    <property type="entry name" value="BCTERIALGSPD"/>
</dbReference>
<evidence type="ECO:0000256" key="2">
    <source>
        <dbReference type="SAM" id="MobiDB-lite"/>
    </source>
</evidence>
<comment type="caution">
    <text evidence="4">The sequence shown here is derived from an EMBL/GenBank/DDBJ whole genome shotgun (WGS) entry which is preliminary data.</text>
</comment>
<dbReference type="EMBL" id="PVEO01000007">
    <property type="protein sequence ID" value="PQV47444.1"/>
    <property type="molecule type" value="Genomic_DNA"/>
</dbReference>
<dbReference type="Gene3D" id="3.55.50.30">
    <property type="match status" value="1"/>
</dbReference>
<gene>
    <name evidence="4" type="ORF">CLV33_107233</name>
</gene>
<accession>A0A362WYP6</accession>
<organism evidence="4 5">
    <name type="scientific">Jejuia pallidilutea</name>
    <dbReference type="NCBI Taxonomy" id="504487"/>
    <lineage>
        <taxon>Bacteria</taxon>
        <taxon>Pseudomonadati</taxon>
        <taxon>Bacteroidota</taxon>
        <taxon>Flavobacteriia</taxon>
        <taxon>Flavobacteriales</taxon>
        <taxon>Flavobacteriaceae</taxon>
        <taxon>Jejuia</taxon>
    </lineage>
</organism>
<evidence type="ECO:0000256" key="1">
    <source>
        <dbReference type="RuleBase" id="RU004003"/>
    </source>
</evidence>
<feature type="compositionally biased region" description="Low complexity" evidence="2">
    <location>
        <begin position="313"/>
        <end position="336"/>
    </location>
</feature>
<dbReference type="GO" id="GO:0009306">
    <property type="term" value="P:protein secretion"/>
    <property type="evidence" value="ECO:0007669"/>
    <property type="project" value="InterPro"/>
</dbReference>
<dbReference type="GO" id="GO:0015627">
    <property type="term" value="C:type II protein secretion system complex"/>
    <property type="evidence" value="ECO:0007669"/>
    <property type="project" value="TreeGrafter"/>
</dbReference>
<dbReference type="Pfam" id="PF00263">
    <property type="entry name" value="Secretin"/>
    <property type="match status" value="1"/>
</dbReference>
<dbReference type="InterPro" id="IPR004846">
    <property type="entry name" value="T2SS/T3SS_dom"/>
</dbReference>
<sequence length="744" mass="81967">MGMYMKKIIFIVLILITNFCISQNSDPHLQTIKNQLDILAVDNVGLTEHVKSEINVSNITLSNFLLAVSEIHQVNLNLSPELNQITIVNNFSNVTVADLLVFLCKEYNLTIDFTGNIMSVKKYVPPVEIPEKRVVLVTYNPNNNTISIDAKSDKLYDVFKRIMDESGKNLVFAPGMENKTITSYLKDVPFEAAMDKLALANNLFLETTKDNFYVFEDGGASKDGTVNPLTSRRKSNVSFEILDLDAQLLKVDFDKTEIATIVNDIGAALDINIFTATPLNKAGTVTFKTKFISFDDLLVKMFESQSKSSPVINNASNNENQNRNNRQNTNNQISSSVSGSNVKFTFKKEDDTYFFGTENQLSVRSVEIVHLQHRSIELLADPAGGANRTVGRTSGIQNGFGNGFDNGFNNFSNGRNAANQFNSNGVNNIPNRTSVNLGNRNSFNNSTNKAEALLSVLPDDIVQDLDVKIDYELNSFYVTGSSTNIERFKTFVKKIDKPVPVILIEVMLIEVSRNATVETGVSWGLGENAAETNGGIFPKADLTLGAKTINKVLNGFNGFGSVNIGKVVPNFFATIKAMESNGNLKIRSTPKLSTLNGHRATFSNGQTSYYAITQRNIFGSDNPQTSEITNYAPIDAQLGLTIKPMVSGDGQVTLDVFVVQSSFGTRIADDAPPDLSSREFTSIIRVRDQDIVVLGGLEEQEKNDSGSGVPFLARVPVIKWLFSERRRTDSKAKLTVLIKPTVIY</sequence>
<evidence type="ECO:0000259" key="3">
    <source>
        <dbReference type="Pfam" id="PF00263"/>
    </source>
</evidence>
<evidence type="ECO:0000313" key="4">
    <source>
        <dbReference type="EMBL" id="PQV47444.1"/>
    </source>
</evidence>
<dbReference type="PANTHER" id="PTHR30332">
    <property type="entry name" value="PROBABLE GENERAL SECRETION PATHWAY PROTEIN D"/>
    <property type="match status" value="1"/>
</dbReference>
<proteinExistence type="inferred from homology"/>
<dbReference type="InterPro" id="IPR001775">
    <property type="entry name" value="GspD/PilQ"/>
</dbReference>
<feature type="region of interest" description="Disordered" evidence="2">
    <location>
        <begin position="309"/>
        <end position="336"/>
    </location>
</feature>
<reference evidence="4 5" key="1">
    <citation type="submission" date="2018-02" db="EMBL/GenBank/DDBJ databases">
        <title>Genomic Encyclopedia of Archaeal and Bacterial Type Strains, Phase II (KMG-II): from individual species to whole genera.</title>
        <authorList>
            <person name="Goeker M."/>
        </authorList>
    </citation>
    <scope>NUCLEOTIDE SEQUENCE [LARGE SCALE GENOMIC DNA]</scope>
    <source>
        <strain evidence="4 5">DSM 21165</strain>
    </source>
</reference>
<evidence type="ECO:0000313" key="5">
    <source>
        <dbReference type="Proteomes" id="UP000251545"/>
    </source>
</evidence>
<feature type="domain" description="Type II/III secretion system secretin-like" evidence="3">
    <location>
        <begin position="577"/>
        <end position="743"/>
    </location>
</feature>
<protein>
    <submittedName>
        <fullName evidence="4">Type II secretion system protein D (GspD)</fullName>
    </submittedName>
</protein>